<reference evidence="6" key="1">
    <citation type="journal article" date="2019" name="Int. J. Syst. Evol. Microbiol.">
        <title>The Global Catalogue of Microorganisms (GCM) 10K type strain sequencing project: providing services to taxonomists for standard genome sequencing and annotation.</title>
        <authorList>
            <consortium name="The Broad Institute Genomics Platform"/>
            <consortium name="The Broad Institute Genome Sequencing Center for Infectious Disease"/>
            <person name="Wu L."/>
            <person name="Ma J."/>
        </authorList>
    </citation>
    <scope>NUCLEOTIDE SEQUENCE [LARGE SCALE GENOMIC DNA]</scope>
    <source>
        <strain evidence="6">CGMCC 1.15288</strain>
    </source>
</reference>
<evidence type="ECO:0000256" key="3">
    <source>
        <dbReference type="SAM" id="SignalP"/>
    </source>
</evidence>
<dbReference type="EMBL" id="BMIA01000001">
    <property type="protein sequence ID" value="GGH21904.1"/>
    <property type="molecule type" value="Genomic_DNA"/>
</dbReference>
<feature type="signal peptide" evidence="3">
    <location>
        <begin position="1"/>
        <end position="24"/>
    </location>
</feature>
<evidence type="ECO:0000256" key="1">
    <source>
        <dbReference type="ARBA" id="ARBA00005445"/>
    </source>
</evidence>
<dbReference type="Proteomes" id="UP000600214">
    <property type="component" value="Unassembled WGS sequence"/>
</dbReference>
<comment type="similarity">
    <text evidence="1">Belongs to the ice-binding protein family.</text>
</comment>
<feature type="domain" description="Secretion system C-terminal sorting" evidence="4">
    <location>
        <begin position="337"/>
        <end position="409"/>
    </location>
</feature>
<dbReference type="InterPro" id="IPR026444">
    <property type="entry name" value="Secre_tail"/>
</dbReference>
<accession>A0ABQ1YE37</accession>
<sequence>MKKSTFITLAVIISAAFTAAPGLAQTAPSLGTAAGFALFTSVGEFANTGTTTVTGDIGNGAGAVTGDAVTVTGNTHFGDVEGVAATLAVAAAYAQLTNPILNPCGNTLTSPIGGGATFAPGVYCSTTATVLTGDLTLDAGGDPNAIFIIKIDGALSVTAPVNIILTDGASLQNVYWQVNGAVSLDAGAAFKGTVINVGAISLASGASISGRAFSTAGKISLNNNIVSNEEVVLPVTLVAFTVKKGENQTALLYWATTAETNSDRFEVEHSSKGKIWKEIATVTSKGESRELMSYSFTDTAPEEGNNLYRLKMIDKDESFTYSSIRSISINSKSKTALYPNPTTAQLILEVSDISKIERVQFNDMSGKLILDQKRSSLSDIRTSFNVNNFLSGLYIVKVTHTNGSVDVMKIVKR</sequence>
<keyword evidence="6" id="KW-1185">Reference proteome</keyword>
<evidence type="ECO:0000313" key="6">
    <source>
        <dbReference type="Proteomes" id="UP000600214"/>
    </source>
</evidence>
<dbReference type="NCBIfam" id="TIGR04183">
    <property type="entry name" value="Por_Secre_tail"/>
    <property type="match status" value="1"/>
</dbReference>
<dbReference type="Pfam" id="PF18962">
    <property type="entry name" value="Por_Secre_tail"/>
    <property type="match status" value="1"/>
</dbReference>
<gene>
    <name evidence="5" type="ORF">GCM10007423_03360</name>
</gene>
<proteinExistence type="inferred from homology"/>
<comment type="caution">
    <text evidence="5">The sequence shown here is derived from an EMBL/GenBank/DDBJ whole genome shotgun (WGS) entry which is preliminary data.</text>
</comment>
<organism evidence="5 6">
    <name type="scientific">Dyadobacter endophyticus</name>
    <dbReference type="NCBI Taxonomy" id="1749036"/>
    <lineage>
        <taxon>Bacteria</taxon>
        <taxon>Pseudomonadati</taxon>
        <taxon>Bacteroidota</taxon>
        <taxon>Cytophagia</taxon>
        <taxon>Cytophagales</taxon>
        <taxon>Spirosomataceae</taxon>
        <taxon>Dyadobacter</taxon>
    </lineage>
</organism>
<dbReference type="RefSeq" id="WP_188928050.1">
    <property type="nucleotide sequence ID" value="NZ_BMIA01000001.1"/>
</dbReference>
<evidence type="ECO:0000313" key="5">
    <source>
        <dbReference type="EMBL" id="GGH21904.1"/>
    </source>
</evidence>
<protein>
    <recommendedName>
        <fullName evidence="4">Secretion system C-terminal sorting domain-containing protein</fullName>
    </recommendedName>
</protein>
<dbReference type="Pfam" id="PF11999">
    <property type="entry name" value="Ice_binding"/>
    <property type="match status" value="1"/>
</dbReference>
<feature type="chain" id="PRO_5046808021" description="Secretion system C-terminal sorting domain-containing protein" evidence="3">
    <location>
        <begin position="25"/>
        <end position="413"/>
    </location>
</feature>
<dbReference type="InterPro" id="IPR021884">
    <property type="entry name" value="Ice-bd_prot"/>
</dbReference>
<name>A0ABQ1YE37_9BACT</name>
<evidence type="ECO:0000259" key="4">
    <source>
        <dbReference type="Pfam" id="PF18962"/>
    </source>
</evidence>
<keyword evidence="2 3" id="KW-0732">Signal</keyword>
<evidence type="ECO:0000256" key="2">
    <source>
        <dbReference type="ARBA" id="ARBA00022729"/>
    </source>
</evidence>